<protein>
    <recommendedName>
        <fullName evidence="2">superoxide dismutase</fullName>
        <ecNumber evidence="2">1.15.1.1</ecNumber>
    </recommendedName>
</protein>
<dbReference type="SUPFAM" id="SSF56219">
    <property type="entry name" value="DNase I-like"/>
    <property type="match status" value="1"/>
</dbReference>
<dbReference type="GO" id="GO:0004784">
    <property type="term" value="F:superoxide dismutase activity"/>
    <property type="evidence" value="ECO:0007669"/>
    <property type="project" value="UniProtKB-EC"/>
</dbReference>
<dbReference type="Gene3D" id="1.10.287.990">
    <property type="entry name" value="Fe,Mn superoxide dismutase (SOD) domain"/>
    <property type="match status" value="1"/>
</dbReference>
<organism evidence="9 10">
    <name type="scientific">Candidatus Uhrbacteria bacterium GW2011_GWA2_52_8d</name>
    <dbReference type="NCBI Taxonomy" id="1618979"/>
    <lineage>
        <taxon>Bacteria</taxon>
        <taxon>Candidatus Uhriibacteriota</taxon>
    </lineage>
</organism>
<dbReference type="PATRIC" id="fig|1618979.3.peg.324"/>
<evidence type="ECO:0000259" key="8">
    <source>
        <dbReference type="Pfam" id="PF03372"/>
    </source>
</evidence>
<dbReference type="Pfam" id="PF00081">
    <property type="entry name" value="Sod_Fe_N"/>
    <property type="match status" value="1"/>
</dbReference>
<evidence type="ECO:0000256" key="3">
    <source>
        <dbReference type="ARBA" id="ARBA00022723"/>
    </source>
</evidence>
<evidence type="ECO:0000256" key="5">
    <source>
        <dbReference type="ARBA" id="ARBA00023004"/>
    </source>
</evidence>
<evidence type="ECO:0000256" key="4">
    <source>
        <dbReference type="ARBA" id="ARBA00023002"/>
    </source>
</evidence>
<dbReference type="Gene3D" id="3.60.10.10">
    <property type="entry name" value="Endonuclease/exonuclease/phosphatase"/>
    <property type="match status" value="1"/>
</dbReference>
<keyword evidence="4" id="KW-0560">Oxidoreductase</keyword>
<dbReference type="InterPro" id="IPR036324">
    <property type="entry name" value="Mn/Fe_SOD_N_sf"/>
</dbReference>
<dbReference type="InterPro" id="IPR019833">
    <property type="entry name" value="Mn/Fe_SOD_BS"/>
</dbReference>
<proteinExistence type="inferred from homology"/>
<evidence type="ECO:0000256" key="1">
    <source>
        <dbReference type="ARBA" id="ARBA00008714"/>
    </source>
</evidence>
<dbReference type="PROSITE" id="PS00088">
    <property type="entry name" value="SOD_MN"/>
    <property type="match status" value="1"/>
</dbReference>
<comment type="similarity">
    <text evidence="1">Belongs to the iron/manganese superoxide dismutase family.</text>
</comment>
<dbReference type="InterPro" id="IPR019831">
    <property type="entry name" value="Mn/Fe_SOD_N"/>
</dbReference>
<dbReference type="InterPro" id="IPR005135">
    <property type="entry name" value="Endo/exonuclease/phosphatase"/>
</dbReference>
<evidence type="ECO:0000256" key="2">
    <source>
        <dbReference type="ARBA" id="ARBA00012682"/>
    </source>
</evidence>
<evidence type="ECO:0000259" key="7">
    <source>
        <dbReference type="Pfam" id="PF02777"/>
    </source>
</evidence>
<feature type="domain" description="Manganese/iron superoxide dismutase C-terminal" evidence="7">
    <location>
        <begin position="329"/>
        <end position="427"/>
    </location>
</feature>
<dbReference type="EC" id="1.15.1.1" evidence="2"/>
<dbReference type="Pfam" id="PF02777">
    <property type="entry name" value="Sod_Fe_C"/>
    <property type="match status" value="1"/>
</dbReference>
<dbReference type="Proteomes" id="UP000034054">
    <property type="component" value="Unassembled WGS sequence"/>
</dbReference>
<dbReference type="PANTHER" id="PTHR42769:SF3">
    <property type="entry name" value="SUPEROXIDE DISMUTASE [FE] 2, CHLOROPLASTIC"/>
    <property type="match status" value="1"/>
</dbReference>
<dbReference type="AlphaFoldDB" id="A0A0G2AJE5"/>
<comment type="caution">
    <text evidence="9">The sequence shown here is derived from an EMBL/GenBank/DDBJ whole genome shotgun (WGS) entry which is preliminary data.</text>
</comment>
<name>A0A0G2AJE5_9BACT</name>
<evidence type="ECO:0000313" key="10">
    <source>
        <dbReference type="Proteomes" id="UP000034054"/>
    </source>
</evidence>
<dbReference type="Gene3D" id="3.55.40.20">
    <property type="entry name" value="Iron/manganese superoxide dismutase, C-terminal domain"/>
    <property type="match status" value="1"/>
</dbReference>
<accession>A0A0G2AJE5</accession>
<reference evidence="9 10" key="1">
    <citation type="journal article" date="2015" name="Nature">
        <title>rRNA introns, odd ribosomes, and small enigmatic genomes across a large radiation of phyla.</title>
        <authorList>
            <person name="Brown C.T."/>
            <person name="Hug L.A."/>
            <person name="Thomas B.C."/>
            <person name="Sharon I."/>
            <person name="Castelle C.J."/>
            <person name="Singh A."/>
            <person name="Wilkins M.J."/>
            <person name="Williams K.H."/>
            <person name="Banfield J.F."/>
        </authorList>
    </citation>
    <scope>NUCLEOTIDE SEQUENCE [LARGE SCALE GENOMIC DNA]</scope>
</reference>
<dbReference type="PRINTS" id="PR01703">
    <property type="entry name" value="MNSODISMTASE"/>
</dbReference>
<dbReference type="InterPro" id="IPR001189">
    <property type="entry name" value="Mn/Fe_SOD"/>
</dbReference>
<sequence>MDEILDFLKREDADIVLMQEVYNGHEPFWERKFRSMDVLREALGYPYEHFAPAFLERTEFGKVEQGNAILSKLSLIEAASTPGDVPYGEREDKPEYYERTPRNLQRVAVEVEGRTLQVFNTQGVWGKDGDDNERRLMMAQSIVDAIKPFDFVVLAGDFNVQEKTKTIAMIEEHLVNVFKNDHRSTSFNMKHKTNPGFATAVVDMIFASPSLRALEHRQCDDNVSDHLALTVTLEYKPIFMFELPDLPFAKDELAPWTSAETFDFHHGKHHAGYVQKLNAAVLGNEFEGRSLEEVIAGSRDRNPKVFNLAAQHFNHSFFWNCLSATSQSPSGDLAVTIDRDFGSFEEFKIQFTDVATTHFGSGWVWLTRGADGKLAVKGFHDAQTPAQTDETPLLTLDVWEHAYYIDHRNNRVAFIEGFWDHVNWEFVGLQF</sequence>
<evidence type="ECO:0000313" key="9">
    <source>
        <dbReference type="EMBL" id="KKW32704.1"/>
    </source>
</evidence>
<dbReference type="SUPFAM" id="SSF54719">
    <property type="entry name" value="Fe,Mn superoxide dismutase (SOD), C-terminal domain"/>
    <property type="match status" value="1"/>
</dbReference>
<evidence type="ECO:0000259" key="6">
    <source>
        <dbReference type="Pfam" id="PF00081"/>
    </source>
</evidence>
<dbReference type="InterPro" id="IPR036691">
    <property type="entry name" value="Endo/exonu/phosph_ase_sf"/>
</dbReference>
<keyword evidence="5" id="KW-0408">Iron</keyword>
<gene>
    <name evidence="9" type="ORF">UY76_C0019G0014</name>
</gene>
<dbReference type="Pfam" id="PF03372">
    <property type="entry name" value="Exo_endo_phos"/>
    <property type="match status" value="1"/>
</dbReference>
<dbReference type="InterPro" id="IPR036314">
    <property type="entry name" value="SOD_C_sf"/>
</dbReference>
<keyword evidence="3" id="KW-0479">Metal-binding</keyword>
<dbReference type="GO" id="GO:0046872">
    <property type="term" value="F:metal ion binding"/>
    <property type="evidence" value="ECO:0007669"/>
    <property type="project" value="UniProtKB-KW"/>
</dbReference>
<feature type="domain" description="Manganese/iron superoxide dismutase N-terminal" evidence="6">
    <location>
        <begin position="241"/>
        <end position="323"/>
    </location>
</feature>
<dbReference type="EMBL" id="LCRH01000019">
    <property type="protein sequence ID" value="KKW32704.1"/>
    <property type="molecule type" value="Genomic_DNA"/>
</dbReference>
<feature type="domain" description="Endonuclease/exonuclease/phosphatase" evidence="8">
    <location>
        <begin position="1"/>
        <end position="226"/>
    </location>
</feature>
<dbReference type="PANTHER" id="PTHR42769">
    <property type="entry name" value="SUPEROXIDE DISMUTASE"/>
    <property type="match status" value="1"/>
</dbReference>
<dbReference type="FunFam" id="1.10.287.990:FF:000002">
    <property type="entry name" value="Superoxide dismutase"/>
    <property type="match status" value="1"/>
</dbReference>
<dbReference type="InterPro" id="IPR019832">
    <property type="entry name" value="Mn/Fe_SOD_C"/>
</dbReference>
<dbReference type="SUPFAM" id="SSF46609">
    <property type="entry name" value="Fe,Mn superoxide dismutase (SOD), N-terminal domain"/>
    <property type="match status" value="1"/>
</dbReference>